<feature type="region of interest" description="Disordered" evidence="1">
    <location>
        <begin position="161"/>
        <end position="191"/>
    </location>
</feature>
<dbReference type="Proteomes" id="UP001392437">
    <property type="component" value="Unassembled WGS sequence"/>
</dbReference>
<reference evidence="3 4" key="1">
    <citation type="submission" date="2023-01" db="EMBL/GenBank/DDBJ databases">
        <title>Analysis of 21 Apiospora genomes using comparative genomics revels a genus with tremendous synthesis potential of carbohydrate active enzymes and secondary metabolites.</title>
        <authorList>
            <person name="Sorensen T."/>
        </authorList>
    </citation>
    <scope>NUCLEOTIDE SEQUENCE [LARGE SCALE GENOMIC DNA]</scope>
    <source>
        <strain evidence="3 4">CBS 117206</strain>
    </source>
</reference>
<organism evidence="3 4">
    <name type="scientific">Apiospora kogelbergensis</name>
    <dbReference type="NCBI Taxonomy" id="1337665"/>
    <lineage>
        <taxon>Eukaryota</taxon>
        <taxon>Fungi</taxon>
        <taxon>Dikarya</taxon>
        <taxon>Ascomycota</taxon>
        <taxon>Pezizomycotina</taxon>
        <taxon>Sordariomycetes</taxon>
        <taxon>Xylariomycetidae</taxon>
        <taxon>Amphisphaeriales</taxon>
        <taxon>Apiosporaceae</taxon>
        <taxon>Apiospora</taxon>
    </lineage>
</organism>
<protein>
    <recommendedName>
        <fullName evidence="2">Clr5 domain-containing protein</fullName>
    </recommendedName>
</protein>
<gene>
    <name evidence="3" type="ORF">PG999_009871</name>
</gene>
<evidence type="ECO:0000256" key="1">
    <source>
        <dbReference type="SAM" id="MobiDB-lite"/>
    </source>
</evidence>
<sequence>MQPSHPEFAPQYETSFDREPFLPFQDITFYQQRLFIKDAGLLDPKFSTSQTMSAPKSFQFVGPKQKRAIKLPVIEWSNREDRLRELHSRMTLSELMEVMKSEGLVATRKQYDYQFRKWGLQKYGLTKTTEEESRIPSIVQSHLTTVLPTVLEEEFVTASNPNRKRRCSTHDAETSGSGLPFPLPSSSKKVKMDDKDRAPRHEHLELLPVSLTPISYPDNTDTPDFNETFRYNNDDDQTLRPTSPTFELPVLTLSESPVGLPTMVTTKTRTSDNILSDRTQLTASPDSIGVQLKLESVQSLKVDQHAYHLQLDKAVHLAQSVQQFSPDILSSLLDVTSQRHLLRVADCLDAFLDREQSFAIYKVLLAAEQATGRCRTKAQILSPAMLSCARAAETSSQRDIVREALSKRMESSKDHDTSPSEKSLAHMLLAQMFALDGQDSLALLQSNTKWNTTVSCGPVDTSFDVLAYLYYKSHGSRPFVRSREQSRPIPELRGWDAFTRKRPTSVQLASVNLGDFVSFALGLRHASLQLQPVPSDLPDPTTPVSVHLRSCLDWCINSIDDTFPGVTSSPSPFHWKSRTIAETLLPDTLAVYSYLHEQCRWEWHYRPEESFTCWKWMENTSDVLGISASELLIVCCDMVMWDNKPRMAYDYYLQLRLDFKTVKQLSDEKLVTRFLQRLYLRVVPSAWAASPTTTESENTREGGYEPTIAPSLGSSNLSYRRMRDAAASVLKRRFSPMGSEISLLSHEKMAAFAMSVDSLSDMVLKVLFPSRHDRDAWPGEQHTLQLHPNHRGRPHPDPAHLDLPITLEMSHSDSNSGGSGKSQHNGSSVFTTMAMCHKCLDIKDMVSYEEQPHQLIAQLPNGLILKVGDPNIVANIRRFNKFDSLTGNLTWLRDRLDPETSHLAGVALANVTILTFNNKINEINMDVLQRRESVVASTCILYACTRSYAVSVANGRLVEDEVATTPAAEGPVRSPCWVGDSLYTLTDSNWTCSRGGKTPPVPANECGGKADLEMCIYIQDRKHAIGAIAALDRSFQVSCYIDHTNFGCYIRGQFGDYSQGQGQGNWAESIFNANVTHAKAEDFFRAFAVSISNRYRAAFGRSQPYFIKSLADRPTPFGEVHGTVL</sequence>
<evidence type="ECO:0000313" key="4">
    <source>
        <dbReference type="Proteomes" id="UP001392437"/>
    </source>
</evidence>
<evidence type="ECO:0000259" key="2">
    <source>
        <dbReference type="Pfam" id="PF14420"/>
    </source>
</evidence>
<keyword evidence="4" id="KW-1185">Reference proteome</keyword>
<dbReference type="AlphaFoldDB" id="A0AAW0QKD0"/>
<name>A0AAW0QKD0_9PEZI</name>
<feature type="compositionally biased region" description="Low complexity" evidence="1">
    <location>
        <begin position="175"/>
        <end position="187"/>
    </location>
</feature>
<dbReference type="Pfam" id="PF14420">
    <property type="entry name" value="Clr5"/>
    <property type="match status" value="1"/>
</dbReference>
<feature type="domain" description="Clr5" evidence="2">
    <location>
        <begin position="74"/>
        <end position="122"/>
    </location>
</feature>
<dbReference type="EMBL" id="JAQQWP010000008">
    <property type="protein sequence ID" value="KAK8106512.1"/>
    <property type="molecule type" value="Genomic_DNA"/>
</dbReference>
<evidence type="ECO:0000313" key="3">
    <source>
        <dbReference type="EMBL" id="KAK8106512.1"/>
    </source>
</evidence>
<dbReference type="InterPro" id="IPR025676">
    <property type="entry name" value="Clr5_dom"/>
</dbReference>
<accession>A0AAW0QKD0</accession>
<proteinExistence type="predicted"/>
<comment type="caution">
    <text evidence="3">The sequence shown here is derived from an EMBL/GenBank/DDBJ whole genome shotgun (WGS) entry which is preliminary data.</text>
</comment>